<dbReference type="KEGG" id="bbel:109462487"/>
<dbReference type="Proteomes" id="UP000515135">
    <property type="component" value="Unplaced"/>
</dbReference>
<protein>
    <submittedName>
        <fullName evidence="3">Uncharacterized protein LOC109462487</fullName>
    </submittedName>
</protein>
<keyword evidence="2" id="KW-1185">Reference proteome</keyword>
<proteinExistence type="predicted"/>
<evidence type="ECO:0000313" key="2">
    <source>
        <dbReference type="Proteomes" id="UP000515135"/>
    </source>
</evidence>
<sequence>MYKAFFLALLVGTVLAGDNGRLLRPLKGSSKKAGALREITWQSFHSSVVVAFQSSGASYLRDEMRAAYNDLKAKADAAKAAVPGCEQIVTSKLQTSCVSCVVHQLQSAFNDPATSSVLNVEGIGSEVEAFADGTLASVSNDMNLAAGTVWSGVQSAANVIVDAGEEFLNADGDVVDAAGNLVSNVDDTVGGAIDSIGDAIGGIFGGGLGRRKRAVRAESQREQACFLFADPSACHTSCDKSYLKSTYCPTLIAAEAALNTSQQQNGWITNLPQQHDLIIREITVNSNGVIWGPGASAGYFYMAVVEATIFGYDMMFAVRSPISPQDHVQGGRVLAEQALDIFKLYHPFTGN</sequence>
<evidence type="ECO:0000256" key="1">
    <source>
        <dbReference type="SAM" id="SignalP"/>
    </source>
</evidence>
<keyword evidence="1" id="KW-0732">Signal</keyword>
<dbReference type="AlphaFoldDB" id="A0A6P4XR99"/>
<feature type="chain" id="PRO_5027850112" evidence="1">
    <location>
        <begin position="17"/>
        <end position="351"/>
    </location>
</feature>
<organism evidence="2 3">
    <name type="scientific">Branchiostoma belcheri</name>
    <name type="common">Amphioxus</name>
    <dbReference type="NCBI Taxonomy" id="7741"/>
    <lineage>
        <taxon>Eukaryota</taxon>
        <taxon>Metazoa</taxon>
        <taxon>Chordata</taxon>
        <taxon>Cephalochordata</taxon>
        <taxon>Leptocardii</taxon>
        <taxon>Amphioxiformes</taxon>
        <taxon>Branchiostomatidae</taxon>
        <taxon>Branchiostoma</taxon>
    </lineage>
</organism>
<dbReference type="OrthoDB" id="10044638at2759"/>
<dbReference type="RefSeq" id="XP_019614603.1">
    <property type="nucleotide sequence ID" value="XM_019759044.1"/>
</dbReference>
<accession>A0A6P4XR99</accession>
<dbReference type="GeneID" id="109462487"/>
<evidence type="ECO:0000313" key="3">
    <source>
        <dbReference type="RefSeq" id="XP_019614603.1"/>
    </source>
</evidence>
<reference evidence="3" key="1">
    <citation type="submission" date="2025-08" db="UniProtKB">
        <authorList>
            <consortium name="RefSeq"/>
        </authorList>
    </citation>
    <scope>IDENTIFICATION</scope>
    <source>
        <tissue evidence="3">Gonad</tissue>
    </source>
</reference>
<gene>
    <name evidence="3" type="primary">LOC109462487</name>
</gene>
<name>A0A6P4XR99_BRABE</name>
<feature type="signal peptide" evidence="1">
    <location>
        <begin position="1"/>
        <end position="16"/>
    </location>
</feature>